<name>A0A2W4QVF9_9GAMM</name>
<dbReference type="SUPFAM" id="SSF161098">
    <property type="entry name" value="MetI-like"/>
    <property type="match status" value="1"/>
</dbReference>
<feature type="transmembrane region" description="Helical" evidence="5">
    <location>
        <begin position="20"/>
        <end position="44"/>
    </location>
</feature>
<feature type="transmembrane region" description="Helical" evidence="5">
    <location>
        <begin position="188"/>
        <end position="210"/>
    </location>
</feature>
<comment type="caution">
    <text evidence="7">The sequence shown here is derived from an EMBL/GenBank/DDBJ whole genome shotgun (WGS) entry which is preliminary data.</text>
</comment>
<feature type="transmembrane region" description="Helical" evidence="5">
    <location>
        <begin position="149"/>
        <end position="168"/>
    </location>
</feature>
<dbReference type="GO" id="GO:0006865">
    <property type="term" value="P:amino acid transport"/>
    <property type="evidence" value="ECO:0007669"/>
    <property type="project" value="TreeGrafter"/>
</dbReference>
<dbReference type="InterPro" id="IPR035906">
    <property type="entry name" value="MetI-like_sf"/>
</dbReference>
<keyword evidence="4 5" id="KW-0472">Membrane</keyword>
<dbReference type="InterPro" id="IPR000515">
    <property type="entry name" value="MetI-like"/>
</dbReference>
<evidence type="ECO:0000256" key="5">
    <source>
        <dbReference type="RuleBase" id="RU363032"/>
    </source>
</evidence>
<protein>
    <recommendedName>
        <fullName evidence="6">ABC transmembrane type-1 domain-containing protein</fullName>
    </recommendedName>
</protein>
<comment type="subcellular location">
    <subcellularLocation>
        <location evidence="1 5">Cell membrane</location>
        <topology evidence="1 5">Multi-pass membrane protein</topology>
    </subcellularLocation>
</comment>
<keyword evidence="2 5" id="KW-0812">Transmembrane</keyword>
<gene>
    <name evidence="7" type="ORF">DM484_17305</name>
</gene>
<sequence length="220" mass="25009">MSVWEILVKYHSQLLGGLEITLWLCTATYAIGLIAGVLIGVGRYRVGAWLDVPCRFISVILSALPLIVLLFWLHYPLQYLLQVVIKPIYTSIAALSIIMTFMVADVVVEALHSFPLELIDAARVTGMSKKQMAWRIQWPIIFREIIPQLLFIMVVILQGTLFTSLISVEEIFRVAQQINSDIYQPVQIYTTLAIFFIVICSALNLLGIYLKSRFKWKTST</sequence>
<dbReference type="CDD" id="cd06261">
    <property type="entry name" value="TM_PBP2"/>
    <property type="match status" value="1"/>
</dbReference>
<evidence type="ECO:0000256" key="2">
    <source>
        <dbReference type="ARBA" id="ARBA00022692"/>
    </source>
</evidence>
<accession>A0A2W4QVF9</accession>
<dbReference type="InterPro" id="IPR043429">
    <property type="entry name" value="ArtM/GltK/GlnP/TcyL/YhdX-like"/>
</dbReference>
<evidence type="ECO:0000256" key="1">
    <source>
        <dbReference type="ARBA" id="ARBA00004651"/>
    </source>
</evidence>
<dbReference type="EMBL" id="QJPH01000368">
    <property type="protein sequence ID" value="PZN76055.1"/>
    <property type="molecule type" value="Genomic_DNA"/>
</dbReference>
<evidence type="ECO:0000256" key="4">
    <source>
        <dbReference type="ARBA" id="ARBA00023136"/>
    </source>
</evidence>
<evidence type="ECO:0000313" key="7">
    <source>
        <dbReference type="EMBL" id="PZN76055.1"/>
    </source>
</evidence>
<keyword evidence="5" id="KW-0813">Transport</keyword>
<evidence type="ECO:0000313" key="8">
    <source>
        <dbReference type="Proteomes" id="UP000249396"/>
    </source>
</evidence>
<feature type="domain" description="ABC transmembrane type-1" evidence="6">
    <location>
        <begin position="18"/>
        <end position="207"/>
    </location>
</feature>
<proteinExistence type="inferred from homology"/>
<dbReference type="GO" id="GO:0005886">
    <property type="term" value="C:plasma membrane"/>
    <property type="evidence" value="ECO:0007669"/>
    <property type="project" value="UniProtKB-SubCell"/>
</dbReference>
<dbReference type="GO" id="GO:0055085">
    <property type="term" value="P:transmembrane transport"/>
    <property type="evidence" value="ECO:0007669"/>
    <property type="project" value="InterPro"/>
</dbReference>
<dbReference type="PANTHER" id="PTHR30614">
    <property type="entry name" value="MEMBRANE COMPONENT OF AMINO ACID ABC TRANSPORTER"/>
    <property type="match status" value="1"/>
</dbReference>
<dbReference type="AlphaFoldDB" id="A0A2W4QVF9"/>
<organism evidence="7 8">
    <name type="scientific">Candidatus Methylumidiphilus alinenensis</name>
    <dbReference type="NCBI Taxonomy" id="2202197"/>
    <lineage>
        <taxon>Bacteria</taxon>
        <taxon>Pseudomonadati</taxon>
        <taxon>Pseudomonadota</taxon>
        <taxon>Gammaproteobacteria</taxon>
        <taxon>Methylococcales</taxon>
        <taxon>Candidatus Methylumidiphilus</taxon>
    </lineage>
</organism>
<keyword evidence="3 5" id="KW-1133">Transmembrane helix</keyword>
<evidence type="ECO:0000259" key="6">
    <source>
        <dbReference type="PROSITE" id="PS50928"/>
    </source>
</evidence>
<dbReference type="Proteomes" id="UP000249396">
    <property type="component" value="Unassembled WGS sequence"/>
</dbReference>
<dbReference type="PANTHER" id="PTHR30614:SF21">
    <property type="entry name" value="AMINO ACID ABC TRANSPORTER PERMEASE"/>
    <property type="match status" value="1"/>
</dbReference>
<dbReference type="PROSITE" id="PS50928">
    <property type="entry name" value="ABC_TM1"/>
    <property type="match status" value="1"/>
</dbReference>
<feature type="transmembrane region" description="Helical" evidence="5">
    <location>
        <begin position="87"/>
        <end position="108"/>
    </location>
</feature>
<dbReference type="Gene3D" id="1.10.3720.10">
    <property type="entry name" value="MetI-like"/>
    <property type="match status" value="1"/>
</dbReference>
<feature type="transmembrane region" description="Helical" evidence="5">
    <location>
        <begin position="56"/>
        <end position="75"/>
    </location>
</feature>
<comment type="similarity">
    <text evidence="5">Belongs to the binding-protein-dependent transport system permease family.</text>
</comment>
<dbReference type="Pfam" id="PF00528">
    <property type="entry name" value="BPD_transp_1"/>
    <property type="match status" value="1"/>
</dbReference>
<reference evidence="7 8" key="1">
    <citation type="journal article" date="2018" name="Aquat. Microb. Ecol.">
        <title>Gammaproteobacterial methanotrophs dominate.</title>
        <authorList>
            <person name="Rissanen A.J."/>
            <person name="Saarenheimo J."/>
            <person name="Tiirola M."/>
            <person name="Peura S."/>
            <person name="Aalto S.L."/>
            <person name="Karvinen A."/>
            <person name="Nykanen H."/>
        </authorList>
    </citation>
    <scope>NUCLEOTIDE SEQUENCE [LARGE SCALE GENOMIC DNA]</scope>
    <source>
        <strain evidence="7">AMbin10</strain>
    </source>
</reference>
<evidence type="ECO:0000256" key="3">
    <source>
        <dbReference type="ARBA" id="ARBA00022989"/>
    </source>
</evidence>